<reference evidence="3" key="1">
    <citation type="journal article" date="2020" name="J. Eukaryot. Microbiol.">
        <title>De novo Sequencing, Assembly and Annotation of the Transcriptome for the Free-Living Testate Amoeba Arcella intermedia.</title>
        <authorList>
            <person name="Ribeiro G.M."/>
            <person name="Porfirio-Sousa A.L."/>
            <person name="Maurer-Alcala X.X."/>
            <person name="Katz L.A."/>
            <person name="Lahr D.J.G."/>
        </authorList>
    </citation>
    <scope>NUCLEOTIDE SEQUENCE</scope>
</reference>
<dbReference type="SMART" id="SM00271">
    <property type="entry name" value="DnaJ"/>
    <property type="match status" value="1"/>
</dbReference>
<dbReference type="PANTHER" id="PTHR43908:SF3">
    <property type="entry name" value="AT29763P-RELATED"/>
    <property type="match status" value="1"/>
</dbReference>
<proteinExistence type="predicted"/>
<organism evidence="3">
    <name type="scientific">Arcella intermedia</name>
    <dbReference type="NCBI Taxonomy" id="1963864"/>
    <lineage>
        <taxon>Eukaryota</taxon>
        <taxon>Amoebozoa</taxon>
        <taxon>Tubulinea</taxon>
        <taxon>Elardia</taxon>
        <taxon>Arcellinida</taxon>
        <taxon>Sphaerothecina</taxon>
        <taxon>Arcellidae</taxon>
        <taxon>Arcella</taxon>
    </lineage>
</organism>
<dbReference type="GO" id="GO:0030544">
    <property type="term" value="F:Hsp70 protein binding"/>
    <property type="evidence" value="ECO:0007669"/>
    <property type="project" value="TreeGrafter"/>
</dbReference>
<dbReference type="EMBL" id="GIBP01004553">
    <property type="protein sequence ID" value="NDV33522.1"/>
    <property type="molecule type" value="Transcribed_RNA"/>
</dbReference>
<dbReference type="CDD" id="cd06257">
    <property type="entry name" value="DnaJ"/>
    <property type="match status" value="1"/>
</dbReference>
<dbReference type="Gene3D" id="1.10.287.110">
    <property type="entry name" value="DnaJ domain"/>
    <property type="match status" value="1"/>
</dbReference>
<dbReference type="PRINTS" id="PR00625">
    <property type="entry name" value="JDOMAIN"/>
</dbReference>
<name>A0A6B2L908_9EUKA</name>
<evidence type="ECO:0000256" key="1">
    <source>
        <dbReference type="SAM" id="MobiDB-lite"/>
    </source>
</evidence>
<dbReference type="Pfam" id="PF00226">
    <property type="entry name" value="DnaJ"/>
    <property type="match status" value="1"/>
</dbReference>
<feature type="compositionally biased region" description="Polar residues" evidence="1">
    <location>
        <begin position="201"/>
        <end position="213"/>
    </location>
</feature>
<sequence>MSGPGCYLELLGVPQEASPDHIRKAYKEKCLLLHPDKNRNHPGAAEAFRYINQAYTELMNPSSSQKVQPLHRTGGINVYQNTTSEQYKTYDKLCQSLLQKLNEDAKNGCEGSFSTQCINEYVFQTSTTKVYEPVETELGTFCRNKKPRLSYAYQSSDIKPTSTTTTHSFFYTSQASPEHPDPYPKRKRPRPPDFSTPHPPSASTINASVSSRVDINGSGGGGAGDVYQLLNSANIPLDSQTQYLLSTFGCNVFQSKNTHGSLAKNPRKREAKASLPGLQTKPPVPSAHPSHPYQSVGFQYYSYQFHYQTPQVFSQQSKPPGNPKPTIPAPKRGSL</sequence>
<feature type="domain" description="J" evidence="2">
    <location>
        <begin position="6"/>
        <end position="74"/>
    </location>
</feature>
<evidence type="ECO:0000259" key="2">
    <source>
        <dbReference type="PROSITE" id="PS50076"/>
    </source>
</evidence>
<dbReference type="GO" id="GO:0071218">
    <property type="term" value="P:cellular response to misfolded protein"/>
    <property type="evidence" value="ECO:0007669"/>
    <property type="project" value="TreeGrafter"/>
</dbReference>
<dbReference type="InterPro" id="IPR051100">
    <property type="entry name" value="DnaJ_subfamily_B/C"/>
</dbReference>
<dbReference type="InterPro" id="IPR001623">
    <property type="entry name" value="DnaJ_domain"/>
</dbReference>
<dbReference type="SUPFAM" id="SSF46565">
    <property type="entry name" value="Chaperone J-domain"/>
    <property type="match status" value="1"/>
</dbReference>
<feature type="region of interest" description="Disordered" evidence="1">
    <location>
        <begin position="172"/>
        <end position="216"/>
    </location>
</feature>
<feature type="region of interest" description="Disordered" evidence="1">
    <location>
        <begin position="257"/>
        <end position="291"/>
    </location>
</feature>
<feature type="region of interest" description="Disordered" evidence="1">
    <location>
        <begin position="311"/>
        <end position="335"/>
    </location>
</feature>
<evidence type="ECO:0000313" key="3">
    <source>
        <dbReference type="EMBL" id="NDV33522.1"/>
    </source>
</evidence>
<dbReference type="PANTHER" id="PTHR43908">
    <property type="entry name" value="AT29763P-RELATED"/>
    <property type="match status" value="1"/>
</dbReference>
<dbReference type="PROSITE" id="PS50076">
    <property type="entry name" value="DNAJ_2"/>
    <property type="match status" value="1"/>
</dbReference>
<dbReference type="GO" id="GO:0005789">
    <property type="term" value="C:endoplasmic reticulum membrane"/>
    <property type="evidence" value="ECO:0007669"/>
    <property type="project" value="TreeGrafter"/>
</dbReference>
<dbReference type="InterPro" id="IPR036869">
    <property type="entry name" value="J_dom_sf"/>
</dbReference>
<accession>A0A6B2L908</accession>
<dbReference type="AlphaFoldDB" id="A0A6B2L908"/>
<protein>
    <recommendedName>
        <fullName evidence="2">J domain-containing protein</fullName>
    </recommendedName>
</protein>